<dbReference type="OMA" id="HFRRRIC"/>
<dbReference type="PANTHER" id="PTHR31717:SF81">
    <property type="entry name" value="B-BOX ZINC FINGER PROTEIN 32-LIKE"/>
    <property type="match status" value="1"/>
</dbReference>
<sequence length="265" mass="29015">MKLRVCELCNGEASLYCVSDSAFLCWNCDARVHGANFLVARHVRRTVCPKCRGFDGNRYSGVRFGPSRSICRSCSPESGVDDLEYSSSSLSLSSACISSTESVSTVPKKKIAYSISVPEVSSFPAKFSGDDSTKRIKNSRGQSKTLSSRVPANVDTKAEGIMVNWCRKLGLKNSCSVPLASHAFGLFLQKLTVLPFRVSLASSLWLSLKLCEGQKASTCQNLKKLEEISGVPAKLIVLAETKLCRILKMRKPQHDQEEGWAECSD</sequence>
<reference evidence="6 7" key="1">
    <citation type="submission" date="2020-04" db="EMBL/GenBank/DDBJ databases">
        <title>Plant Genome Project.</title>
        <authorList>
            <person name="Zhang R.-G."/>
        </authorList>
    </citation>
    <scope>NUCLEOTIDE SEQUENCE [LARGE SCALE GENOMIC DNA]</scope>
    <source>
        <strain evidence="6">YNK0</strain>
        <tissue evidence="6">Leaf</tissue>
    </source>
</reference>
<evidence type="ECO:0000256" key="4">
    <source>
        <dbReference type="PROSITE-ProRule" id="PRU00024"/>
    </source>
</evidence>
<dbReference type="AlphaFoldDB" id="A0A835D702"/>
<dbReference type="OrthoDB" id="153872at2759"/>
<keyword evidence="3" id="KW-0862">Zinc</keyword>
<keyword evidence="2 4" id="KW-0863">Zinc-finger</keyword>
<gene>
    <name evidence="6" type="ORF">HHK36_021055</name>
</gene>
<dbReference type="Pfam" id="PF00643">
    <property type="entry name" value="zf-B_box"/>
    <property type="match status" value="1"/>
</dbReference>
<keyword evidence="7" id="KW-1185">Reference proteome</keyword>
<evidence type="ECO:0000259" key="5">
    <source>
        <dbReference type="PROSITE" id="PS50119"/>
    </source>
</evidence>
<dbReference type="GO" id="GO:0008270">
    <property type="term" value="F:zinc ion binding"/>
    <property type="evidence" value="ECO:0007669"/>
    <property type="project" value="UniProtKB-KW"/>
</dbReference>
<protein>
    <recommendedName>
        <fullName evidence="5">B box-type domain-containing protein</fullName>
    </recommendedName>
</protein>
<evidence type="ECO:0000313" key="6">
    <source>
        <dbReference type="EMBL" id="KAF8392818.1"/>
    </source>
</evidence>
<dbReference type="EMBL" id="JABCRI010000015">
    <property type="protein sequence ID" value="KAF8392818.1"/>
    <property type="molecule type" value="Genomic_DNA"/>
</dbReference>
<keyword evidence="1" id="KW-0479">Metal-binding</keyword>
<comment type="caution">
    <text evidence="6">The sequence shown here is derived from an EMBL/GenBank/DDBJ whole genome shotgun (WGS) entry which is preliminary data.</text>
</comment>
<dbReference type="CDD" id="cd19821">
    <property type="entry name" value="Bbox1_BBX-like"/>
    <property type="match status" value="1"/>
</dbReference>
<evidence type="ECO:0000313" key="7">
    <source>
        <dbReference type="Proteomes" id="UP000655225"/>
    </source>
</evidence>
<accession>A0A835D702</accession>
<organism evidence="6 7">
    <name type="scientific">Tetracentron sinense</name>
    <name type="common">Spur-leaf</name>
    <dbReference type="NCBI Taxonomy" id="13715"/>
    <lineage>
        <taxon>Eukaryota</taxon>
        <taxon>Viridiplantae</taxon>
        <taxon>Streptophyta</taxon>
        <taxon>Embryophyta</taxon>
        <taxon>Tracheophyta</taxon>
        <taxon>Spermatophyta</taxon>
        <taxon>Magnoliopsida</taxon>
        <taxon>Trochodendrales</taxon>
        <taxon>Trochodendraceae</taxon>
        <taxon>Tetracentron</taxon>
    </lineage>
</organism>
<feature type="domain" description="B box-type" evidence="5">
    <location>
        <begin position="1"/>
        <end position="47"/>
    </location>
</feature>
<dbReference type="PANTHER" id="PTHR31717">
    <property type="entry name" value="ZINC FINGER PROTEIN CONSTANS-LIKE 10"/>
    <property type="match status" value="1"/>
</dbReference>
<proteinExistence type="predicted"/>
<dbReference type="PROSITE" id="PS50119">
    <property type="entry name" value="ZF_BBOX"/>
    <property type="match status" value="1"/>
</dbReference>
<dbReference type="InterPro" id="IPR049808">
    <property type="entry name" value="CONSTANS-like_Bbox1"/>
</dbReference>
<evidence type="ECO:0000256" key="3">
    <source>
        <dbReference type="ARBA" id="ARBA00022833"/>
    </source>
</evidence>
<evidence type="ECO:0000256" key="1">
    <source>
        <dbReference type="ARBA" id="ARBA00022723"/>
    </source>
</evidence>
<evidence type="ECO:0000256" key="2">
    <source>
        <dbReference type="ARBA" id="ARBA00022771"/>
    </source>
</evidence>
<name>A0A835D702_TETSI</name>
<dbReference type="InterPro" id="IPR000315">
    <property type="entry name" value="Znf_B-box"/>
</dbReference>
<dbReference type="Proteomes" id="UP000655225">
    <property type="component" value="Unassembled WGS sequence"/>
</dbReference>
<dbReference type="SMART" id="SM00336">
    <property type="entry name" value="BBOX"/>
    <property type="match status" value="1"/>
</dbReference>